<dbReference type="EMBL" id="CP022685">
    <property type="protein sequence ID" value="ATL26020.1"/>
    <property type="molecule type" value="Genomic_DNA"/>
</dbReference>
<sequence>MTDRRKLLSAVIGGVLAVGLLGSLGSTAQAAPHQAASCSSSYVDSASSSAMAGGETAAPVGPRVAAHKYVQASIHTNHSDYVRLYGFNQHGKRVWSPWIATPNAWTRLPNWWWRMDGPITIHYTGKYKNKTYTGSGWAWFKRGTTPAWGDLRTW</sequence>
<dbReference type="InterPro" id="IPR006311">
    <property type="entry name" value="TAT_signal"/>
</dbReference>
<feature type="signal peptide" evidence="1">
    <location>
        <begin position="1"/>
        <end position="30"/>
    </location>
</feature>
<protein>
    <recommendedName>
        <fullName evidence="4">Secreted protein</fullName>
    </recommendedName>
</protein>
<evidence type="ECO:0008006" key="4">
    <source>
        <dbReference type="Google" id="ProtNLM"/>
    </source>
</evidence>
<name>A0A291Q2M7_9ACTN</name>
<dbReference type="PROSITE" id="PS51318">
    <property type="entry name" value="TAT"/>
    <property type="match status" value="1"/>
</dbReference>
<organism evidence="2 3">
    <name type="scientific">Streptomyces formicae</name>
    <dbReference type="NCBI Taxonomy" id="1616117"/>
    <lineage>
        <taxon>Bacteria</taxon>
        <taxon>Bacillati</taxon>
        <taxon>Actinomycetota</taxon>
        <taxon>Actinomycetes</taxon>
        <taxon>Kitasatosporales</taxon>
        <taxon>Streptomycetaceae</taxon>
        <taxon>Streptomyces</taxon>
    </lineage>
</organism>
<keyword evidence="3" id="KW-1185">Reference proteome</keyword>
<evidence type="ECO:0000313" key="2">
    <source>
        <dbReference type="EMBL" id="ATL26020.1"/>
    </source>
</evidence>
<dbReference type="KEGG" id="sfk:KY5_1002c"/>
<accession>A0A291Q2M7</accession>
<dbReference type="RefSeq" id="WP_159072490.1">
    <property type="nucleotide sequence ID" value="NZ_CP022685.1"/>
</dbReference>
<dbReference type="Proteomes" id="UP000221011">
    <property type="component" value="Chromosome"/>
</dbReference>
<proteinExistence type="predicted"/>
<reference evidence="2 3" key="1">
    <citation type="submission" date="2017-08" db="EMBL/GenBank/DDBJ databases">
        <title>Complete Genome Sequence of Streptomyces formicae KY5, the formicamycin producer.</title>
        <authorList>
            <person name="Holmes N.A."/>
            <person name="Devine R."/>
            <person name="Qin Z."/>
            <person name="Seipke R.F."/>
            <person name="Wilkinson B."/>
            <person name="Hutchings M.I."/>
        </authorList>
    </citation>
    <scope>NUCLEOTIDE SEQUENCE [LARGE SCALE GENOMIC DNA]</scope>
    <source>
        <strain evidence="2 3">KY5</strain>
    </source>
</reference>
<evidence type="ECO:0000256" key="1">
    <source>
        <dbReference type="SAM" id="SignalP"/>
    </source>
</evidence>
<gene>
    <name evidence="2" type="ORF">KY5_1002c</name>
</gene>
<dbReference type="AlphaFoldDB" id="A0A291Q2M7"/>
<keyword evidence="1" id="KW-0732">Signal</keyword>
<evidence type="ECO:0000313" key="3">
    <source>
        <dbReference type="Proteomes" id="UP000221011"/>
    </source>
</evidence>
<feature type="chain" id="PRO_5011973823" description="Secreted protein" evidence="1">
    <location>
        <begin position="31"/>
        <end position="154"/>
    </location>
</feature>